<accession>A0A5B9QNG7</accession>
<name>A0A5B9QNG7_9BACT</name>
<dbReference type="RefSeq" id="WP_068132446.1">
    <property type="nucleotide sequence ID" value="NZ_CP042914.1"/>
</dbReference>
<reference evidence="1 2" key="1">
    <citation type="submission" date="2019-08" db="EMBL/GenBank/DDBJ databases">
        <title>Deep-cultivation of Planctomycetes and their phenomic and genomic characterization uncovers novel biology.</title>
        <authorList>
            <person name="Wiegand S."/>
            <person name="Jogler M."/>
            <person name="Boedeker C."/>
            <person name="Pinto D."/>
            <person name="Vollmers J."/>
            <person name="Rivas-Marin E."/>
            <person name="Kohn T."/>
            <person name="Peeters S.H."/>
            <person name="Heuer A."/>
            <person name="Rast P."/>
            <person name="Oberbeckmann S."/>
            <person name="Bunk B."/>
            <person name="Jeske O."/>
            <person name="Meyerdierks A."/>
            <person name="Storesund J.E."/>
            <person name="Kallscheuer N."/>
            <person name="Luecker S."/>
            <person name="Lage O.M."/>
            <person name="Pohl T."/>
            <person name="Merkel B.J."/>
            <person name="Hornburger P."/>
            <person name="Mueller R.-W."/>
            <person name="Bruemmer F."/>
            <person name="Labrenz M."/>
            <person name="Spormann A.M."/>
            <person name="Op den Camp H."/>
            <person name="Overmann J."/>
            <person name="Amann R."/>
            <person name="Jetten M.S.M."/>
            <person name="Mascher T."/>
            <person name="Medema M.H."/>
            <person name="Devos D.P."/>
            <person name="Kaster A.-K."/>
            <person name="Ovreas L."/>
            <person name="Rohde M."/>
            <person name="Galperin M.Y."/>
            <person name="Jogler C."/>
        </authorList>
    </citation>
    <scope>NUCLEOTIDE SEQUENCE [LARGE SCALE GENOMIC DNA]</scope>
    <source>
        <strain evidence="1 2">UC8</strain>
    </source>
</reference>
<evidence type="ECO:0000313" key="2">
    <source>
        <dbReference type="Proteomes" id="UP000325286"/>
    </source>
</evidence>
<gene>
    <name evidence="1" type="ORF">UC8_14370</name>
</gene>
<dbReference type="OrthoDB" id="264485at2"/>
<organism evidence="1 2">
    <name type="scientific">Roseimaritima ulvae</name>
    <dbReference type="NCBI Taxonomy" id="980254"/>
    <lineage>
        <taxon>Bacteria</taxon>
        <taxon>Pseudomonadati</taxon>
        <taxon>Planctomycetota</taxon>
        <taxon>Planctomycetia</taxon>
        <taxon>Pirellulales</taxon>
        <taxon>Pirellulaceae</taxon>
        <taxon>Roseimaritima</taxon>
    </lineage>
</organism>
<keyword evidence="2" id="KW-1185">Reference proteome</keyword>
<protein>
    <submittedName>
        <fullName evidence="1">Uncharacterized protein</fullName>
    </submittedName>
</protein>
<proteinExistence type="predicted"/>
<dbReference type="KEGG" id="rul:UC8_14370"/>
<sequence length="167" mass="18562">MSERTPVTLVVLIEPQGHRWYAGAVQADGQATPLMRSDDGNLDRYVGLDFEEQVSFLRHRLAGVLQRGCDRLYAREMKAEQFLLAADGDFPGADGGVTKALAEHFVQWMINPPVVYVRTPERFEVQEDADLQIVSGDLPTDAAAGISALAVKRTDPDDWELIPRPQQ</sequence>
<dbReference type="Proteomes" id="UP000325286">
    <property type="component" value="Chromosome"/>
</dbReference>
<dbReference type="AlphaFoldDB" id="A0A5B9QNG7"/>
<dbReference type="EMBL" id="CP042914">
    <property type="protein sequence ID" value="QEG39442.1"/>
    <property type="molecule type" value="Genomic_DNA"/>
</dbReference>
<evidence type="ECO:0000313" key="1">
    <source>
        <dbReference type="EMBL" id="QEG39442.1"/>
    </source>
</evidence>